<reference evidence="2 3" key="1">
    <citation type="submission" date="2018-09" db="EMBL/GenBank/DDBJ databases">
        <authorList>
            <person name="Zhu H."/>
        </authorList>
    </citation>
    <scope>NUCLEOTIDE SEQUENCE [LARGE SCALE GENOMIC DNA]</scope>
    <source>
        <strain evidence="2 3">K1W22B-8</strain>
    </source>
</reference>
<comment type="caution">
    <text evidence="2">The sequence shown here is derived from an EMBL/GenBank/DDBJ whole genome shotgun (WGS) entry which is preliminary data.</text>
</comment>
<keyword evidence="3" id="KW-1185">Reference proteome</keyword>
<feature type="domain" description="SnoaL-like" evidence="1">
    <location>
        <begin position="9"/>
        <end position="103"/>
    </location>
</feature>
<dbReference type="SUPFAM" id="SSF54427">
    <property type="entry name" value="NTF2-like"/>
    <property type="match status" value="1"/>
</dbReference>
<name>A0A418WTE6_9PROT</name>
<dbReference type="OrthoDB" id="8684708at2"/>
<evidence type="ECO:0000313" key="3">
    <source>
        <dbReference type="Proteomes" id="UP000284605"/>
    </source>
</evidence>
<proteinExistence type="predicted"/>
<dbReference type="InterPro" id="IPR037401">
    <property type="entry name" value="SnoaL-like"/>
</dbReference>
<organism evidence="2 3">
    <name type="scientific">Oleomonas cavernae</name>
    <dbReference type="NCBI Taxonomy" id="2320859"/>
    <lineage>
        <taxon>Bacteria</taxon>
        <taxon>Pseudomonadati</taxon>
        <taxon>Pseudomonadota</taxon>
        <taxon>Alphaproteobacteria</taxon>
        <taxon>Acetobacterales</taxon>
        <taxon>Acetobacteraceae</taxon>
        <taxon>Oleomonas</taxon>
    </lineage>
</organism>
<dbReference type="Proteomes" id="UP000284605">
    <property type="component" value="Unassembled WGS sequence"/>
</dbReference>
<evidence type="ECO:0000313" key="2">
    <source>
        <dbReference type="EMBL" id="RJF94439.1"/>
    </source>
</evidence>
<dbReference type="Pfam" id="PF12680">
    <property type="entry name" value="SnoaL_2"/>
    <property type="match status" value="1"/>
</dbReference>
<dbReference type="EMBL" id="QYUK01000008">
    <property type="protein sequence ID" value="RJF94439.1"/>
    <property type="molecule type" value="Genomic_DNA"/>
</dbReference>
<dbReference type="AlphaFoldDB" id="A0A418WTE6"/>
<dbReference type="InterPro" id="IPR032710">
    <property type="entry name" value="NTF2-like_dom_sf"/>
</dbReference>
<gene>
    <name evidence="2" type="ORF">D3874_00935</name>
</gene>
<dbReference type="RefSeq" id="WP_119775479.1">
    <property type="nucleotide sequence ID" value="NZ_QYUK01000008.1"/>
</dbReference>
<protein>
    <submittedName>
        <fullName evidence="2">Nuclear transport factor 2 family protein</fullName>
    </submittedName>
</protein>
<evidence type="ECO:0000259" key="1">
    <source>
        <dbReference type="Pfam" id="PF12680"/>
    </source>
</evidence>
<accession>A0A418WTE6</accession>
<dbReference type="Gene3D" id="3.10.450.50">
    <property type="match status" value="1"/>
</dbReference>
<sequence>MPLQLAPAIERYFAAEHTDDPAALARCFAPDATIRDEGHIIEGLAAIAAWKAATKAKYQHTTEPLDAAEQDGRTIVTAKVTGNFPGSPVNLAFAFGLLGGKIVSLEIG</sequence>